<comment type="subcellular location">
    <subcellularLocation>
        <location evidence="7">Cytoplasm</location>
    </subcellularLocation>
</comment>
<dbReference type="InterPro" id="IPR035482">
    <property type="entry name" value="SIS_PGI_2"/>
</dbReference>
<evidence type="ECO:0000256" key="6">
    <source>
        <dbReference type="ARBA" id="ARBA00029321"/>
    </source>
</evidence>
<evidence type="ECO:0000256" key="4">
    <source>
        <dbReference type="ARBA" id="ARBA00023152"/>
    </source>
</evidence>
<dbReference type="GO" id="GO:0006094">
    <property type="term" value="P:gluconeogenesis"/>
    <property type="evidence" value="ECO:0007669"/>
    <property type="project" value="UniProtKB-UniRule"/>
</dbReference>
<dbReference type="InterPro" id="IPR046348">
    <property type="entry name" value="SIS_dom_sf"/>
</dbReference>
<protein>
    <recommendedName>
        <fullName evidence="7">Glucose-6-phosphate isomerase</fullName>
        <shortName evidence="7">GPI</shortName>
        <ecNumber evidence="7">5.3.1.9</ecNumber>
    </recommendedName>
    <alternativeName>
        <fullName evidence="7">Phosphoglucose isomerase</fullName>
        <shortName evidence="7">PGI</shortName>
    </alternativeName>
    <alternativeName>
        <fullName evidence="7">Phosphohexose isomerase</fullName>
        <shortName evidence="7">PHI</shortName>
    </alternativeName>
</protein>
<dbReference type="GO" id="GO:0005829">
    <property type="term" value="C:cytosol"/>
    <property type="evidence" value="ECO:0007669"/>
    <property type="project" value="TreeGrafter"/>
</dbReference>
<dbReference type="HAMAP" id="MF_00473">
    <property type="entry name" value="G6P_isomerase"/>
    <property type="match status" value="1"/>
</dbReference>
<evidence type="ECO:0000313" key="9">
    <source>
        <dbReference type="EMBL" id="PLW77854.1"/>
    </source>
</evidence>
<dbReference type="InterPro" id="IPR001672">
    <property type="entry name" value="G6P_Isomerase"/>
</dbReference>
<dbReference type="GO" id="GO:0097367">
    <property type="term" value="F:carbohydrate derivative binding"/>
    <property type="evidence" value="ECO:0007669"/>
    <property type="project" value="InterPro"/>
</dbReference>
<keyword evidence="4 7" id="KW-0324">Glycolysis</keyword>
<comment type="similarity">
    <text evidence="2 7 8">Belongs to the GPI family.</text>
</comment>
<dbReference type="GO" id="GO:0006096">
    <property type="term" value="P:glycolytic process"/>
    <property type="evidence" value="ECO:0007669"/>
    <property type="project" value="UniProtKB-UniRule"/>
</dbReference>
<keyword evidence="7" id="KW-0963">Cytoplasm</keyword>
<feature type="active site" evidence="7">
    <location>
        <position position="509"/>
    </location>
</feature>
<dbReference type="PANTHER" id="PTHR11469:SF1">
    <property type="entry name" value="GLUCOSE-6-PHOSPHATE ISOMERASE"/>
    <property type="match status" value="1"/>
</dbReference>
<dbReference type="CDD" id="cd05016">
    <property type="entry name" value="SIS_PGI_2"/>
    <property type="match status" value="1"/>
</dbReference>
<organism evidence="9 10">
    <name type="scientific">Cohaesibacter celericrescens</name>
    <dbReference type="NCBI Taxonomy" id="2067669"/>
    <lineage>
        <taxon>Bacteria</taxon>
        <taxon>Pseudomonadati</taxon>
        <taxon>Pseudomonadota</taxon>
        <taxon>Alphaproteobacteria</taxon>
        <taxon>Hyphomicrobiales</taxon>
        <taxon>Cohaesibacteraceae</taxon>
    </lineage>
</organism>
<dbReference type="PROSITE" id="PS00174">
    <property type="entry name" value="P_GLUCOSE_ISOMERASE_2"/>
    <property type="match status" value="1"/>
</dbReference>
<dbReference type="Gene3D" id="1.10.1390.10">
    <property type="match status" value="1"/>
</dbReference>
<dbReference type="InterPro" id="IPR035476">
    <property type="entry name" value="SIS_PGI_1"/>
</dbReference>
<keyword evidence="10" id="KW-1185">Reference proteome</keyword>
<proteinExistence type="inferred from homology"/>
<gene>
    <name evidence="7" type="primary">pgi</name>
    <name evidence="9" type="ORF">C0081_07660</name>
</gene>
<dbReference type="CDD" id="cd05015">
    <property type="entry name" value="SIS_PGI_1"/>
    <property type="match status" value="1"/>
</dbReference>
<dbReference type="PROSITE" id="PS00765">
    <property type="entry name" value="P_GLUCOSE_ISOMERASE_1"/>
    <property type="match status" value="1"/>
</dbReference>
<feature type="active site" evidence="7">
    <location>
        <position position="381"/>
    </location>
</feature>
<dbReference type="GO" id="GO:0004347">
    <property type="term" value="F:glucose-6-phosphate isomerase activity"/>
    <property type="evidence" value="ECO:0007669"/>
    <property type="project" value="UniProtKB-UniRule"/>
</dbReference>
<evidence type="ECO:0000256" key="2">
    <source>
        <dbReference type="ARBA" id="ARBA00006604"/>
    </source>
</evidence>
<dbReference type="EC" id="5.3.1.9" evidence="7"/>
<keyword evidence="3 7" id="KW-0312">Gluconeogenesis</keyword>
<sequence>MSSLEVIWSDLIRHRQDFANFHMREAFAQDPNRFDRYSTEMDGCLTLDYSRNRIDQKTMMLLENLITRAGVAERYAQMKSGVAINNTEGRSVLHIALRGSVDEDLVVDGQPIVADINAVKTRLYAFAKGVRDGSIAAHDGQPFTDVVNIGIGGSDLGPHMVARALAAYHDGPRVHFVSNVDGAHMGDTLKTLDPARTLFLVASKTFTTQETMTNARAAKLWLVAALGEAAVGDHFAALSTNKDAVEAFGIGADRMFEFWDWVGGRYSVWSAIGLPVMIAIGPDGFESFLAGARSMDSHFETAPFRRNIPMLMAALGLWYRNIWACSSVAVLPYDQRLEYFADFLQQLDMESNGKSVRTDGSKVLRPTGPVIWGAAGTNGQHAFYQELHQGSDITPCEFLIAAKPTDADAGQHDLLLANCLAQVEALALGRTAEEAKAQLEASGKSAQEVAALVPHKVFAGNRPSSLLFYDKLTPEMLGRLIALYEQKVFVQGVVWGVNSYDQWGVELGKELASKLAPAVQSGDRGDGDPAILDRLKAYRAL</sequence>
<dbReference type="PANTHER" id="PTHR11469">
    <property type="entry name" value="GLUCOSE-6-PHOSPHATE ISOMERASE"/>
    <property type="match status" value="1"/>
</dbReference>
<dbReference type="InterPro" id="IPR023096">
    <property type="entry name" value="G6P_Isomerase_C"/>
</dbReference>
<dbReference type="UniPathway" id="UPA00109">
    <property type="reaction ID" value="UER00181"/>
</dbReference>
<evidence type="ECO:0000256" key="3">
    <source>
        <dbReference type="ARBA" id="ARBA00022432"/>
    </source>
</evidence>
<dbReference type="GO" id="GO:0051156">
    <property type="term" value="P:glucose 6-phosphate metabolic process"/>
    <property type="evidence" value="ECO:0007669"/>
    <property type="project" value="TreeGrafter"/>
</dbReference>
<evidence type="ECO:0000256" key="5">
    <source>
        <dbReference type="ARBA" id="ARBA00023235"/>
    </source>
</evidence>
<comment type="catalytic activity">
    <reaction evidence="6 7 8">
        <text>alpha-D-glucose 6-phosphate = beta-D-fructose 6-phosphate</text>
        <dbReference type="Rhea" id="RHEA:11816"/>
        <dbReference type="ChEBI" id="CHEBI:57634"/>
        <dbReference type="ChEBI" id="CHEBI:58225"/>
        <dbReference type="EC" id="5.3.1.9"/>
    </reaction>
</comment>
<dbReference type="OrthoDB" id="140919at2"/>
<dbReference type="SUPFAM" id="SSF53697">
    <property type="entry name" value="SIS domain"/>
    <property type="match status" value="1"/>
</dbReference>
<evidence type="ECO:0000313" key="10">
    <source>
        <dbReference type="Proteomes" id="UP000234881"/>
    </source>
</evidence>
<comment type="function">
    <text evidence="7">Catalyzes the reversible isomerization of glucose-6-phosphate to fructose-6-phosphate.</text>
</comment>
<dbReference type="UniPathway" id="UPA00138"/>
<dbReference type="Gene3D" id="3.40.50.10490">
    <property type="entry name" value="Glucose-6-phosphate isomerase like protein, domain 1"/>
    <property type="match status" value="2"/>
</dbReference>
<dbReference type="PRINTS" id="PR00662">
    <property type="entry name" value="G6PISOMERASE"/>
</dbReference>
<name>A0A2N5XTM2_9HYPH</name>
<dbReference type="Proteomes" id="UP000234881">
    <property type="component" value="Unassembled WGS sequence"/>
</dbReference>
<dbReference type="GO" id="GO:0048029">
    <property type="term" value="F:monosaccharide binding"/>
    <property type="evidence" value="ECO:0007669"/>
    <property type="project" value="TreeGrafter"/>
</dbReference>
<dbReference type="Pfam" id="PF00342">
    <property type="entry name" value="PGI"/>
    <property type="match status" value="1"/>
</dbReference>
<comment type="caution">
    <text evidence="9">The sequence shown here is derived from an EMBL/GenBank/DDBJ whole genome shotgun (WGS) entry which is preliminary data.</text>
</comment>
<reference evidence="9 10" key="1">
    <citation type="submission" date="2018-01" db="EMBL/GenBank/DDBJ databases">
        <title>The draft genome sequence of Cohaesibacter sp. H1304.</title>
        <authorList>
            <person name="Wang N.-N."/>
            <person name="Du Z.-J."/>
        </authorList>
    </citation>
    <scope>NUCLEOTIDE SEQUENCE [LARGE SCALE GENOMIC DNA]</scope>
    <source>
        <strain evidence="9 10">H1304</strain>
    </source>
</reference>
<dbReference type="InterPro" id="IPR018189">
    <property type="entry name" value="Phosphoglucose_isomerase_CS"/>
</dbReference>
<keyword evidence="5 7" id="KW-0413">Isomerase</keyword>
<comment type="pathway">
    <text evidence="7">Carbohydrate biosynthesis; gluconeogenesis.</text>
</comment>
<feature type="active site" description="Proton donor" evidence="7">
    <location>
        <position position="350"/>
    </location>
</feature>
<dbReference type="NCBIfam" id="NF001211">
    <property type="entry name" value="PRK00179.1"/>
    <property type="match status" value="1"/>
</dbReference>
<accession>A0A2N5XTM2</accession>
<dbReference type="AlphaFoldDB" id="A0A2N5XTM2"/>
<evidence type="ECO:0000256" key="8">
    <source>
        <dbReference type="RuleBase" id="RU000612"/>
    </source>
</evidence>
<evidence type="ECO:0000256" key="1">
    <source>
        <dbReference type="ARBA" id="ARBA00004926"/>
    </source>
</evidence>
<evidence type="ECO:0000256" key="7">
    <source>
        <dbReference type="HAMAP-Rule" id="MF_00473"/>
    </source>
</evidence>
<dbReference type="EMBL" id="PKUQ01000014">
    <property type="protein sequence ID" value="PLW77854.1"/>
    <property type="molecule type" value="Genomic_DNA"/>
</dbReference>
<comment type="pathway">
    <text evidence="1 7 8">Carbohydrate degradation; glycolysis; D-glyceraldehyde 3-phosphate and glycerone phosphate from D-glucose: step 2/4.</text>
</comment>
<dbReference type="PROSITE" id="PS51463">
    <property type="entry name" value="P_GLUCOSE_ISOMERASE_3"/>
    <property type="match status" value="1"/>
</dbReference>